<dbReference type="CDD" id="cd00756">
    <property type="entry name" value="MoaE"/>
    <property type="match status" value="1"/>
</dbReference>
<keyword evidence="14" id="KW-1185">Reference proteome</keyword>
<dbReference type="SUPFAM" id="SSF54690">
    <property type="entry name" value="Molybdopterin synthase subunit MoaE"/>
    <property type="match status" value="1"/>
</dbReference>
<protein>
    <recommendedName>
        <fullName evidence="4">Molybdopterin synthase catalytic subunit</fullName>
        <ecNumber evidence="3">2.8.1.12</ecNumber>
    </recommendedName>
    <alternativeName>
        <fullName evidence="10">MPT synthase subunit 2</fullName>
    </alternativeName>
    <alternativeName>
        <fullName evidence="8">Molybdenum cofactor biosynthesis protein E</fullName>
    </alternativeName>
    <alternativeName>
        <fullName evidence="9">Molybdopterin-converting factor large subunit</fullName>
    </alternativeName>
    <alternativeName>
        <fullName evidence="11">Molybdopterin-converting factor subunit 2</fullName>
    </alternativeName>
</protein>
<dbReference type="Gene3D" id="3.90.1170.40">
    <property type="entry name" value="Molybdopterin biosynthesis MoaE subunit"/>
    <property type="match status" value="1"/>
</dbReference>
<accession>A0A1H6QWF0</accession>
<evidence type="ECO:0000256" key="3">
    <source>
        <dbReference type="ARBA" id="ARBA00011950"/>
    </source>
</evidence>
<dbReference type="GO" id="GO:0006777">
    <property type="term" value="P:Mo-molybdopterin cofactor biosynthetic process"/>
    <property type="evidence" value="ECO:0007669"/>
    <property type="project" value="UniProtKB-KW"/>
</dbReference>
<evidence type="ECO:0000256" key="6">
    <source>
        <dbReference type="ARBA" id="ARBA00023150"/>
    </source>
</evidence>
<dbReference type="NCBIfam" id="NF007959">
    <property type="entry name" value="PRK10678.1"/>
    <property type="match status" value="1"/>
</dbReference>
<keyword evidence="5" id="KW-0808">Transferase</keyword>
<comment type="catalytic activity">
    <reaction evidence="12">
        <text>2 [molybdopterin-synthase sulfur-carrier protein]-C-terminal-Gly-aminoethanethioate + cyclic pyranopterin phosphate + H2O = molybdopterin + 2 [molybdopterin-synthase sulfur-carrier protein]-C-terminal Gly-Gly + 2 H(+)</text>
        <dbReference type="Rhea" id="RHEA:26333"/>
        <dbReference type="Rhea" id="RHEA-COMP:12202"/>
        <dbReference type="Rhea" id="RHEA-COMP:19907"/>
        <dbReference type="ChEBI" id="CHEBI:15377"/>
        <dbReference type="ChEBI" id="CHEBI:15378"/>
        <dbReference type="ChEBI" id="CHEBI:58698"/>
        <dbReference type="ChEBI" id="CHEBI:59648"/>
        <dbReference type="ChEBI" id="CHEBI:90778"/>
        <dbReference type="ChEBI" id="CHEBI:232372"/>
        <dbReference type="EC" id="2.8.1.12"/>
    </reaction>
</comment>
<name>A0A1H6QWF0_9BURK</name>
<dbReference type="UniPathway" id="UPA00344"/>
<evidence type="ECO:0000256" key="12">
    <source>
        <dbReference type="ARBA" id="ARBA00049878"/>
    </source>
</evidence>
<comment type="subunit">
    <text evidence="7">Heterotetramer of 2 MoaD subunits and 2 MoaE subunits. Also stable as homodimer. The enzyme changes between these two forms during catalysis.</text>
</comment>
<dbReference type="InterPro" id="IPR003448">
    <property type="entry name" value="Mopterin_biosynth_MoaE"/>
</dbReference>
<evidence type="ECO:0000256" key="1">
    <source>
        <dbReference type="ARBA" id="ARBA00005046"/>
    </source>
</evidence>
<evidence type="ECO:0000256" key="5">
    <source>
        <dbReference type="ARBA" id="ARBA00022679"/>
    </source>
</evidence>
<comment type="similarity">
    <text evidence="2">Belongs to the MoaE family.</text>
</comment>
<gene>
    <name evidence="13" type="ORF">SAMN05192539_1001397</name>
</gene>
<evidence type="ECO:0000256" key="9">
    <source>
        <dbReference type="ARBA" id="ARBA00030407"/>
    </source>
</evidence>
<evidence type="ECO:0000313" key="14">
    <source>
        <dbReference type="Proteomes" id="UP000198866"/>
    </source>
</evidence>
<dbReference type="AlphaFoldDB" id="A0A1H6QWF0"/>
<proteinExistence type="inferred from homology"/>
<organism evidence="13 14">
    <name type="scientific">Paraburkholderia diazotrophica</name>
    <dbReference type="NCBI Taxonomy" id="667676"/>
    <lineage>
        <taxon>Bacteria</taxon>
        <taxon>Pseudomonadati</taxon>
        <taxon>Pseudomonadota</taxon>
        <taxon>Betaproteobacteria</taxon>
        <taxon>Burkholderiales</taxon>
        <taxon>Burkholderiaceae</taxon>
        <taxon>Paraburkholderia</taxon>
    </lineage>
</organism>
<keyword evidence="6" id="KW-0501">Molybdenum cofactor biosynthesis</keyword>
<dbReference type="EC" id="2.8.1.12" evidence="3"/>
<dbReference type="PANTHER" id="PTHR23404">
    <property type="entry name" value="MOLYBDOPTERIN SYNTHASE RELATED"/>
    <property type="match status" value="1"/>
</dbReference>
<dbReference type="OrthoDB" id="9803224at2"/>
<evidence type="ECO:0000256" key="11">
    <source>
        <dbReference type="ARBA" id="ARBA00032474"/>
    </source>
</evidence>
<evidence type="ECO:0000256" key="7">
    <source>
        <dbReference type="ARBA" id="ARBA00026066"/>
    </source>
</evidence>
<dbReference type="EMBL" id="FNYE01000001">
    <property type="protein sequence ID" value="SEI43810.1"/>
    <property type="molecule type" value="Genomic_DNA"/>
</dbReference>
<dbReference type="RefSeq" id="WP_090862120.1">
    <property type="nucleotide sequence ID" value="NZ_FNYE01000001.1"/>
</dbReference>
<evidence type="ECO:0000256" key="8">
    <source>
        <dbReference type="ARBA" id="ARBA00029745"/>
    </source>
</evidence>
<dbReference type="Proteomes" id="UP000198866">
    <property type="component" value="Unassembled WGS sequence"/>
</dbReference>
<dbReference type="InterPro" id="IPR036563">
    <property type="entry name" value="MoaE_sf"/>
</dbReference>
<dbReference type="Pfam" id="PF02391">
    <property type="entry name" value="MoaE"/>
    <property type="match status" value="1"/>
</dbReference>
<comment type="pathway">
    <text evidence="1">Cofactor biosynthesis; molybdopterin biosynthesis.</text>
</comment>
<dbReference type="STRING" id="667676.SAMN05192539_1001397"/>
<sequence length="158" mass="17612">MTVRVQTEDFDLTTEVAALRAQNPKVGAVACFVGTVRDINEGEAVETMELEHYPGMTEKSLEAIVDAARERWPGTDVLIVHRVGKLMPLDQIVLVATTSKHRANAFASCEFVMDYLKTQAPFWKKEKTESGERWVDARVTDDEALARWGLKSANSNAD</sequence>
<evidence type="ECO:0000256" key="4">
    <source>
        <dbReference type="ARBA" id="ARBA00013858"/>
    </source>
</evidence>
<evidence type="ECO:0000256" key="2">
    <source>
        <dbReference type="ARBA" id="ARBA00005426"/>
    </source>
</evidence>
<evidence type="ECO:0000313" key="13">
    <source>
        <dbReference type="EMBL" id="SEI43810.1"/>
    </source>
</evidence>
<dbReference type="GO" id="GO:0030366">
    <property type="term" value="F:molybdopterin synthase activity"/>
    <property type="evidence" value="ECO:0007669"/>
    <property type="project" value="UniProtKB-EC"/>
</dbReference>
<evidence type="ECO:0000256" key="10">
    <source>
        <dbReference type="ARBA" id="ARBA00030781"/>
    </source>
</evidence>
<dbReference type="FunFam" id="3.90.1170.40:FF:000001">
    <property type="entry name" value="Molybdopterin synthase catalytic subunit MoaE"/>
    <property type="match status" value="1"/>
</dbReference>
<reference evidence="14" key="1">
    <citation type="submission" date="2016-10" db="EMBL/GenBank/DDBJ databases">
        <authorList>
            <person name="Varghese N."/>
            <person name="Submissions S."/>
        </authorList>
    </citation>
    <scope>NUCLEOTIDE SEQUENCE [LARGE SCALE GENOMIC DNA]</scope>
    <source>
        <strain evidence="14">LMG 26031</strain>
    </source>
</reference>